<comment type="similarity">
    <text evidence="1">Belongs to the carbon-nitrogen hydrolase superfamily. NIT1/NIT2 family.</text>
</comment>
<dbReference type="Gene3D" id="3.60.110.10">
    <property type="entry name" value="Carbon-nitrogen hydrolase"/>
    <property type="match status" value="1"/>
</dbReference>
<dbReference type="RefSeq" id="WP_372264353.1">
    <property type="nucleotide sequence ID" value="NZ_JBFRUW010000001.1"/>
</dbReference>
<sequence length="270" mass="30027">MDSVGLIQMTSGADPELNLAYITQEVIRCKALGAKWVVCPENALIFGAKSDYHRYAEKIGEGVIQTQLSELAREQRIWIVIGSMPIQTSKGVTTTTLVIDDFGAIVTHYDKLHMFDVDVADAQKHYRESDIFTAGDKVVTAETPFGRLGLSICYDVRFPNLYSELRKQGAQVMIVPAAFTAVTGEAHWEALLRCRAIETQSWVVAVGQGGIHPCLRETWGHSMVIDPWGRIVTQLGQQAESVVVELDITSCESIRKNMPIAQHTRFTNQF</sequence>
<reference evidence="4 5" key="1">
    <citation type="journal article" date="2024" name="ISME J.">
        <title>Tailless and filamentous prophages are predominant in marine Vibrio.</title>
        <authorList>
            <person name="Steensen K."/>
            <person name="Seneca J."/>
            <person name="Bartlau N."/>
            <person name="Yu X.A."/>
            <person name="Hussain F.A."/>
            <person name="Polz M.F."/>
        </authorList>
    </citation>
    <scope>NUCLEOTIDE SEQUENCE [LARGE SCALE GENOMIC DNA]</scope>
    <source>
        <strain evidence="4 5">10N.222.51.A1</strain>
    </source>
</reference>
<dbReference type="InterPro" id="IPR036526">
    <property type="entry name" value="C-N_Hydrolase_sf"/>
</dbReference>
<dbReference type="InterPro" id="IPR003010">
    <property type="entry name" value="C-N_Hydrolase"/>
</dbReference>
<organism evidence="4 5">
    <name type="scientific">Vibrio gallaecicus</name>
    <dbReference type="NCBI Taxonomy" id="552386"/>
    <lineage>
        <taxon>Bacteria</taxon>
        <taxon>Pseudomonadati</taxon>
        <taxon>Pseudomonadota</taxon>
        <taxon>Gammaproteobacteria</taxon>
        <taxon>Vibrionales</taxon>
        <taxon>Vibrionaceae</taxon>
        <taxon>Vibrio</taxon>
    </lineage>
</organism>
<keyword evidence="2 4" id="KW-0378">Hydrolase</keyword>
<feature type="domain" description="CN hydrolase" evidence="3">
    <location>
        <begin position="2"/>
        <end position="250"/>
    </location>
</feature>
<dbReference type="PANTHER" id="PTHR23088">
    <property type="entry name" value="NITRILASE-RELATED"/>
    <property type="match status" value="1"/>
</dbReference>
<dbReference type="CDD" id="cd07572">
    <property type="entry name" value="nit"/>
    <property type="match status" value="1"/>
</dbReference>
<dbReference type="InterPro" id="IPR001110">
    <property type="entry name" value="UPF0012_CS"/>
</dbReference>
<dbReference type="SUPFAM" id="SSF56317">
    <property type="entry name" value="Carbon-nitrogen hydrolase"/>
    <property type="match status" value="1"/>
</dbReference>
<gene>
    <name evidence="4" type="ORF">AB4566_00160</name>
</gene>
<evidence type="ECO:0000313" key="4">
    <source>
        <dbReference type="EMBL" id="MFA0566686.1"/>
    </source>
</evidence>
<dbReference type="GO" id="GO:0016787">
    <property type="term" value="F:hydrolase activity"/>
    <property type="evidence" value="ECO:0007669"/>
    <property type="project" value="UniProtKB-KW"/>
</dbReference>
<protein>
    <submittedName>
        <fullName evidence="4">Carbon-nitrogen hydrolase family protein</fullName>
    </submittedName>
</protein>
<evidence type="ECO:0000256" key="1">
    <source>
        <dbReference type="ARBA" id="ARBA00010613"/>
    </source>
</evidence>
<comment type="caution">
    <text evidence="4">The sequence shown here is derived from an EMBL/GenBank/DDBJ whole genome shotgun (WGS) entry which is preliminary data.</text>
</comment>
<evidence type="ECO:0000256" key="2">
    <source>
        <dbReference type="ARBA" id="ARBA00022801"/>
    </source>
</evidence>
<dbReference type="PANTHER" id="PTHR23088:SF27">
    <property type="entry name" value="DEAMINATED GLUTATHIONE AMIDASE"/>
    <property type="match status" value="1"/>
</dbReference>
<dbReference type="Pfam" id="PF00795">
    <property type="entry name" value="CN_hydrolase"/>
    <property type="match status" value="1"/>
</dbReference>
<proteinExistence type="inferred from homology"/>
<evidence type="ECO:0000313" key="5">
    <source>
        <dbReference type="Proteomes" id="UP001570417"/>
    </source>
</evidence>
<evidence type="ECO:0000259" key="3">
    <source>
        <dbReference type="PROSITE" id="PS50263"/>
    </source>
</evidence>
<dbReference type="PROSITE" id="PS01227">
    <property type="entry name" value="UPF0012"/>
    <property type="match status" value="1"/>
</dbReference>
<name>A0ABV4N5M8_9VIBR</name>
<keyword evidence="5" id="KW-1185">Reference proteome</keyword>
<dbReference type="PROSITE" id="PS50263">
    <property type="entry name" value="CN_HYDROLASE"/>
    <property type="match status" value="1"/>
</dbReference>
<dbReference type="InterPro" id="IPR045254">
    <property type="entry name" value="Nit1/2_C-N_Hydrolase"/>
</dbReference>
<dbReference type="EMBL" id="JBFRUW010000001">
    <property type="protein sequence ID" value="MFA0566686.1"/>
    <property type="molecule type" value="Genomic_DNA"/>
</dbReference>
<dbReference type="Proteomes" id="UP001570417">
    <property type="component" value="Unassembled WGS sequence"/>
</dbReference>
<accession>A0ABV4N5M8</accession>